<dbReference type="GO" id="GO:0051082">
    <property type="term" value="F:unfolded protein binding"/>
    <property type="evidence" value="ECO:0007669"/>
    <property type="project" value="InterPro"/>
</dbReference>
<gene>
    <name evidence="3" type="ORF">F2Q68_00046758</name>
</gene>
<sequence length="371" mass="41350">MCDIRIESLLHILRRPASKRFRCYSPSKSPIWSSPSSSLDQLRTVFPHLELTVALLVREVTQSTGNDDAKVRAATVLEALAKVLSAREQVANKFQEQQVEALIKDNAVLKRAVAIQHERHKDTNQQLELFEATDSSVHQEKMRNLEVNNYGLNLRIQQVEQETVCRKDSIRMSFKGGTGEEKATNVINKLSGPPGDLYVYLDVEDVRGIKRDGINLLSTLSITYLDAILGAVVKVKTVEGDTELQIPPGTQPGDVLVLAKKGAPKLNRPSIRGDHLFTVKVTIPNQISAGERELLEELASLSDTSSNRLRTRAKPQQSTTLNSAPISSENRTDEVREKSQEPEQENDLWKNIKDFAGSVANGALKWLRDNL</sequence>
<feature type="domain" description="Chaperone DnaJ C-terminal" evidence="2">
    <location>
        <begin position="189"/>
        <end position="284"/>
    </location>
</feature>
<dbReference type="Gene3D" id="2.60.260.20">
    <property type="entry name" value="Urease metallochaperone UreE, N-terminal domain"/>
    <property type="match status" value="1"/>
</dbReference>
<evidence type="ECO:0000259" key="2">
    <source>
        <dbReference type="Pfam" id="PF01556"/>
    </source>
</evidence>
<dbReference type="CDD" id="cd10747">
    <property type="entry name" value="DnaJ_C"/>
    <property type="match status" value="1"/>
</dbReference>
<dbReference type="EMBL" id="QGKW02000276">
    <property type="protein sequence ID" value="KAF2606741.1"/>
    <property type="molecule type" value="Genomic_DNA"/>
</dbReference>
<protein>
    <recommendedName>
        <fullName evidence="2">Chaperone DnaJ C-terminal domain-containing protein</fullName>
    </recommendedName>
</protein>
<evidence type="ECO:0000313" key="3">
    <source>
        <dbReference type="EMBL" id="KAF2606741.1"/>
    </source>
</evidence>
<dbReference type="InterPro" id="IPR008971">
    <property type="entry name" value="HSP40/DnaJ_pept-bd"/>
</dbReference>
<name>A0A8S9LL91_BRACR</name>
<dbReference type="GO" id="GO:0042026">
    <property type="term" value="P:protein refolding"/>
    <property type="evidence" value="ECO:0007669"/>
    <property type="project" value="TreeGrafter"/>
</dbReference>
<feature type="compositionally biased region" description="Basic and acidic residues" evidence="1">
    <location>
        <begin position="330"/>
        <end position="348"/>
    </location>
</feature>
<evidence type="ECO:0000256" key="1">
    <source>
        <dbReference type="SAM" id="MobiDB-lite"/>
    </source>
</evidence>
<dbReference type="Proteomes" id="UP000712281">
    <property type="component" value="Unassembled WGS sequence"/>
</dbReference>
<reference evidence="3" key="1">
    <citation type="submission" date="2019-12" db="EMBL/GenBank/DDBJ databases">
        <title>Genome sequencing and annotation of Brassica cretica.</title>
        <authorList>
            <person name="Studholme D.J."/>
            <person name="Sarris P.F."/>
        </authorList>
    </citation>
    <scope>NUCLEOTIDE SEQUENCE</scope>
    <source>
        <strain evidence="3">PFS-001/15</strain>
        <tissue evidence="3">Leaf</tissue>
    </source>
</reference>
<dbReference type="PANTHER" id="PTHR43096:SF22">
    <property type="entry name" value="MOLECULAR CHAPERONE HSP40_DNAJ FAMILY PROTEIN"/>
    <property type="match status" value="1"/>
</dbReference>
<comment type="caution">
    <text evidence="3">The sequence shown here is derived from an EMBL/GenBank/DDBJ whole genome shotgun (WGS) entry which is preliminary data.</text>
</comment>
<dbReference type="PANTHER" id="PTHR43096">
    <property type="entry name" value="DNAJ HOMOLOG 1, MITOCHONDRIAL-RELATED"/>
    <property type="match status" value="1"/>
</dbReference>
<proteinExistence type="predicted"/>
<evidence type="ECO:0000313" key="4">
    <source>
        <dbReference type="Proteomes" id="UP000712281"/>
    </source>
</evidence>
<dbReference type="SUPFAM" id="SSF49493">
    <property type="entry name" value="HSP40/DnaJ peptide-binding domain"/>
    <property type="match status" value="1"/>
</dbReference>
<organism evidence="3 4">
    <name type="scientific">Brassica cretica</name>
    <name type="common">Mustard</name>
    <dbReference type="NCBI Taxonomy" id="69181"/>
    <lineage>
        <taxon>Eukaryota</taxon>
        <taxon>Viridiplantae</taxon>
        <taxon>Streptophyta</taxon>
        <taxon>Embryophyta</taxon>
        <taxon>Tracheophyta</taxon>
        <taxon>Spermatophyta</taxon>
        <taxon>Magnoliopsida</taxon>
        <taxon>eudicotyledons</taxon>
        <taxon>Gunneridae</taxon>
        <taxon>Pentapetalae</taxon>
        <taxon>rosids</taxon>
        <taxon>malvids</taxon>
        <taxon>Brassicales</taxon>
        <taxon>Brassicaceae</taxon>
        <taxon>Brassiceae</taxon>
        <taxon>Brassica</taxon>
    </lineage>
</organism>
<dbReference type="InterPro" id="IPR002939">
    <property type="entry name" value="DnaJ_C"/>
</dbReference>
<dbReference type="GO" id="GO:0009535">
    <property type="term" value="C:chloroplast thylakoid membrane"/>
    <property type="evidence" value="ECO:0007669"/>
    <property type="project" value="TreeGrafter"/>
</dbReference>
<dbReference type="FunFam" id="2.60.260.20:FF:000025">
    <property type="entry name" value="Molecular chaperone Hsp40/DnaJ family protein"/>
    <property type="match status" value="1"/>
</dbReference>
<accession>A0A8S9LL91</accession>
<feature type="region of interest" description="Disordered" evidence="1">
    <location>
        <begin position="306"/>
        <end position="348"/>
    </location>
</feature>
<dbReference type="Pfam" id="PF01556">
    <property type="entry name" value="DnaJ_C"/>
    <property type="match status" value="1"/>
</dbReference>
<feature type="compositionally biased region" description="Polar residues" evidence="1">
    <location>
        <begin position="314"/>
        <end position="329"/>
    </location>
</feature>
<dbReference type="AlphaFoldDB" id="A0A8S9LL91"/>